<evidence type="ECO:0000256" key="3">
    <source>
        <dbReference type="ARBA" id="ARBA00022989"/>
    </source>
</evidence>
<evidence type="ECO:0000259" key="7">
    <source>
        <dbReference type="PROSITE" id="PS50850"/>
    </source>
</evidence>
<keyword evidence="3 6" id="KW-1133">Transmembrane helix</keyword>
<dbReference type="InterPro" id="IPR011701">
    <property type="entry name" value="MFS"/>
</dbReference>
<comment type="subcellular location">
    <subcellularLocation>
        <location evidence="1">Membrane</location>
        <topology evidence="1">Multi-pass membrane protein</topology>
    </subcellularLocation>
</comment>
<dbReference type="EMBL" id="ML977270">
    <property type="protein sequence ID" value="KAF1980563.1"/>
    <property type="molecule type" value="Genomic_DNA"/>
</dbReference>
<feature type="domain" description="Major facilitator superfamily (MFS) profile" evidence="7">
    <location>
        <begin position="30"/>
        <end position="171"/>
    </location>
</feature>
<evidence type="ECO:0000256" key="6">
    <source>
        <dbReference type="SAM" id="Phobius"/>
    </source>
</evidence>
<dbReference type="GO" id="GO:0016020">
    <property type="term" value="C:membrane"/>
    <property type="evidence" value="ECO:0007669"/>
    <property type="project" value="UniProtKB-SubCell"/>
</dbReference>
<dbReference type="Proteomes" id="UP000800041">
    <property type="component" value="Unassembled WGS sequence"/>
</dbReference>
<evidence type="ECO:0000313" key="9">
    <source>
        <dbReference type="Proteomes" id="UP000800041"/>
    </source>
</evidence>
<organism evidence="8 9">
    <name type="scientific">Aulographum hederae CBS 113979</name>
    <dbReference type="NCBI Taxonomy" id="1176131"/>
    <lineage>
        <taxon>Eukaryota</taxon>
        <taxon>Fungi</taxon>
        <taxon>Dikarya</taxon>
        <taxon>Ascomycota</taxon>
        <taxon>Pezizomycotina</taxon>
        <taxon>Dothideomycetes</taxon>
        <taxon>Pleosporomycetidae</taxon>
        <taxon>Aulographales</taxon>
        <taxon>Aulographaceae</taxon>
    </lineage>
</organism>
<dbReference type="InterPro" id="IPR036259">
    <property type="entry name" value="MFS_trans_sf"/>
</dbReference>
<keyword evidence="9" id="KW-1185">Reference proteome</keyword>
<dbReference type="PANTHER" id="PTHR42718:SF41">
    <property type="entry name" value="MFS TRANSPORTER OF UNKOWN SPECIFICITY (AFU_ORTHOLOGUE AFUA_5G09940)-RELATED"/>
    <property type="match status" value="1"/>
</dbReference>
<evidence type="ECO:0000256" key="2">
    <source>
        <dbReference type="ARBA" id="ARBA00022692"/>
    </source>
</evidence>
<sequence length="171" mass="18261">MSETTIPSEPLQMEAESEKRPEGGELGRFRLIAISTSIIFCQLVQMIPYGAGISSSLHIGRDLGVSPVQATWIVAAYPLTQGAFVLVGGRVGTVYGHKNVVLVAGAWWVLFHLISGFMTTLESLAAMRAMSGIGGAFMVPNLIALLTITFPPGKMRNISVGLFGAMVSRNH</sequence>
<feature type="transmembrane region" description="Helical" evidence="6">
    <location>
        <begin position="29"/>
        <end position="50"/>
    </location>
</feature>
<keyword evidence="2 6" id="KW-0812">Transmembrane</keyword>
<dbReference type="PANTHER" id="PTHR42718">
    <property type="entry name" value="MAJOR FACILITATOR SUPERFAMILY MULTIDRUG TRANSPORTER MFSC"/>
    <property type="match status" value="1"/>
</dbReference>
<name>A0A6G1GHY2_9PEZI</name>
<protein>
    <submittedName>
        <fullName evidence="8">MFS general substrate transporter</fullName>
    </submittedName>
</protein>
<feature type="transmembrane region" description="Helical" evidence="6">
    <location>
        <begin position="100"/>
        <end position="119"/>
    </location>
</feature>
<gene>
    <name evidence="8" type="ORF">K402DRAFT_426125</name>
</gene>
<dbReference type="OrthoDB" id="440755at2759"/>
<dbReference type="Pfam" id="PF07690">
    <property type="entry name" value="MFS_1"/>
    <property type="match status" value="1"/>
</dbReference>
<dbReference type="PROSITE" id="PS50850">
    <property type="entry name" value="MFS"/>
    <property type="match status" value="1"/>
</dbReference>
<evidence type="ECO:0000256" key="5">
    <source>
        <dbReference type="SAM" id="MobiDB-lite"/>
    </source>
</evidence>
<reference evidence="8" key="1">
    <citation type="journal article" date="2020" name="Stud. Mycol.">
        <title>101 Dothideomycetes genomes: a test case for predicting lifestyles and emergence of pathogens.</title>
        <authorList>
            <person name="Haridas S."/>
            <person name="Albert R."/>
            <person name="Binder M."/>
            <person name="Bloem J."/>
            <person name="Labutti K."/>
            <person name="Salamov A."/>
            <person name="Andreopoulos B."/>
            <person name="Baker S."/>
            <person name="Barry K."/>
            <person name="Bills G."/>
            <person name="Bluhm B."/>
            <person name="Cannon C."/>
            <person name="Castanera R."/>
            <person name="Culley D."/>
            <person name="Daum C."/>
            <person name="Ezra D."/>
            <person name="Gonzalez J."/>
            <person name="Henrissat B."/>
            <person name="Kuo A."/>
            <person name="Liang C."/>
            <person name="Lipzen A."/>
            <person name="Lutzoni F."/>
            <person name="Magnuson J."/>
            <person name="Mondo S."/>
            <person name="Nolan M."/>
            <person name="Ohm R."/>
            <person name="Pangilinan J."/>
            <person name="Park H.-J."/>
            <person name="Ramirez L."/>
            <person name="Alfaro M."/>
            <person name="Sun H."/>
            <person name="Tritt A."/>
            <person name="Yoshinaga Y."/>
            <person name="Zwiers L.-H."/>
            <person name="Turgeon B."/>
            <person name="Goodwin S."/>
            <person name="Spatafora J."/>
            <person name="Crous P."/>
            <person name="Grigoriev I."/>
        </authorList>
    </citation>
    <scope>NUCLEOTIDE SEQUENCE</scope>
    <source>
        <strain evidence="8">CBS 113979</strain>
    </source>
</reference>
<feature type="transmembrane region" description="Helical" evidence="6">
    <location>
        <begin position="125"/>
        <end position="148"/>
    </location>
</feature>
<proteinExistence type="predicted"/>
<dbReference type="AlphaFoldDB" id="A0A6G1GHY2"/>
<keyword evidence="4 6" id="KW-0472">Membrane</keyword>
<accession>A0A6G1GHY2</accession>
<feature type="region of interest" description="Disordered" evidence="5">
    <location>
        <begin position="1"/>
        <end position="22"/>
    </location>
</feature>
<evidence type="ECO:0000256" key="4">
    <source>
        <dbReference type="ARBA" id="ARBA00023136"/>
    </source>
</evidence>
<dbReference type="InterPro" id="IPR020846">
    <property type="entry name" value="MFS_dom"/>
</dbReference>
<dbReference type="GO" id="GO:0022857">
    <property type="term" value="F:transmembrane transporter activity"/>
    <property type="evidence" value="ECO:0007669"/>
    <property type="project" value="InterPro"/>
</dbReference>
<feature type="transmembrane region" description="Helical" evidence="6">
    <location>
        <begin position="70"/>
        <end position="88"/>
    </location>
</feature>
<dbReference type="SUPFAM" id="SSF103473">
    <property type="entry name" value="MFS general substrate transporter"/>
    <property type="match status" value="1"/>
</dbReference>
<evidence type="ECO:0000256" key="1">
    <source>
        <dbReference type="ARBA" id="ARBA00004141"/>
    </source>
</evidence>
<dbReference type="Gene3D" id="1.20.1720.10">
    <property type="entry name" value="Multidrug resistance protein D"/>
    <property type="match status" value="1"/>
</dbReference>
<evidence type="ECO:0000313" key="8">
    <source>
        <dbReference type="EMBL" id="KAF1980563.1"/>
    </source>
</evidence>